<proteinExistence type="predicted"/>
<sequence>MNSNKKLLERIKYLINIANKTLETKYVSGGNIRTSWVDSELFNEFEASSLSFIVYLYKENHPYYVNFKSKVNGPHPSSVQNGRGILNSIKIEIENDWLVSLKGLISAEIFTDYIETAEYLLKQNYKDAAAVIIGSTLEEHLRQLCRNNNIHINKNEEGKYYPKNADLLNSELSKAEVYNKLDLKNVTSWLDLRNKAAHGLYSEYSKEQVEIMMSGVLDFMTRNSI</sequence>
<dbReference type="EMBL" id="JBELQB010000006">
    <property type="protein sequence ID" value="MFL9837795.1"/>
    <property type="molecule type" value="Genomic_DNA"/>
</dbReference>
<accession>A0ABW8YEY3</accession>
<keyword evidence="2" id="KW-1185">Reference proteome</keyword>
<evidence type="ECO:0008006" key="3">
    <source>
        <dbReference type="Google" id="ProtNLM"/>
    </source>
</evidence>
<organism evidence="1 2">
    <name type="scientific">Flavobacterium rhizophilum</name>
    <dbReference type="NCBI Taxonomy" id="3163296"/>
    <lineage>
        <taxon>Bacteria</taxon>
        <taxon>Pseudomonadati</taxon>
        <taxon>Bacteroidota</taxon>
        <taxon>Flavobacteriia</taxon>
        <taxon>Flavobacteriales</taxon>
        <taxon>Flavobacteriaceae</taxon>
        <taxon>Flavobacterium</taxon>
    </lineage>
</organism>
<comment type="caution">
    <text evidence="1">The sequence shown here is derived from an EMBL/GenBank/DDBJ whole genome shotgun (WGS) entry which is preliminary data.</text>
</comment>
<dbReference type="RefSeq" id="WP_408074792.1">
    <property type="nucleotide sequence ID" value="NZ_JBELQB010000006.1"/>
</dbReference>
<gene>
    <name evidence="1" type="ORF">ABS768_09820</name>
</gene>
<reference evidence="1 2" key="1">
    <citation type="submission" date="2024-06" db="EMBL/GenBank/DDBJ databases">
        <authorList>
            <person name="Kaempfer P."/>
            <person name="Viver T."/>
        </authorList>
    </citation>
    <scope>NUCLEOTIDE SEQUENCE [LARGE SCALE GENOMIC DNA]</scope>
    <source>
        <strain evidence="1 2">ST-75</strain>
    </source>
</reference>
<protein>
    <recommendedName>
        <fullName evidence="3">DUF4145 domain-containing protein</fullName>
    </recommendedName>
</protein>
<dbReference type="Proteomes" id="UP001629059">
    <property type="component" value="Unassembled WGS sequence"/>
</dbReference>
<name>A0ABW8YEY3_9FLAO</name>
<evidence type="ECO:0000313" key="1">
    <source>
        <dbReference type="EMBL" id="MFL9837795.1"/>
    </source>
</evidence>
<evidence type="ECO:0000313" key="2">
    <source>
        <dbReference type="Proteomes" id="UP001629059"/>
    </source>
</evidence>